<organism evidence="2 3">
    <name type="scientific">Methylobacterium longum</name>
    <dbReference type="NCBI Taxonomy" id="767694"/>
    <lineage>
        <taxon>Bacteria</taxon>
        <taxon>Pseudomonadati</taxon>
        <taxon>Pseudomonadota</taxon>
        <taxon>Alphaproteobacteria</taxon>
        <taxon>Hyphomicrobiales</taxon>
        <taxon>Methylobacteriaceae</taxon>
        <taxon>Methylobacterium</taxon>
    </lineage>
</organism>
<name>A0ABT8AQ45_9HYPH</name>
<keyword evidence="1" id="KW-0472">Membrane</keyword>
<keyword evidence="3" id="KW-1185">Reference proteome</keyword>
<keyword evidence="1" id="KW-1133">Transmembrane helix</keyword>
<comment type="caution">
    <text evidence="2">The sequence shown here is derived from an EMBL/GenBank/DDBJ whole genome shotgun (WGS) entry which is preliminary data.</text>
</comment>
<evidence type="ECO:0000313" key="3">
    <source>
        <dbReference type="Proteomes" id="UP001244297"/>
    </source>
</evidence>
<dbReference type="RefSeq" id="WP_238293562.1">
    <property type="nucleotide sequence ID" value="NZ_BPQS01000072.1"/>
</dbReference>
<protein>
    <submittedName>
        <fullName evidence="2">Uncharacterized protein</fullName>
    </submittedName>
</protein>
<feature type="transmembrane region" description="Helical" evidence="1">
    <location>
        <begin position="21"/>
        <end position="47"/>
    </location>
</feature>
<reference evidence="3" key="1">
    <citation type="journal article" date="2019" name="Int. J. Syst. Evol. Microbiol.">
        <title>The Global Catalogue of Microorganisms (GCM) 10K type strain sequencing project: providing services to taxonomists for standard genome sequencing and annotation.</title>
        <authorList>
            <consortium name="The Broad Institute Genomics Platform"/>
            <consortium name="The Broad Institute Genome Sequencing Center for Infectious Disease"/>
            <person name="Wu L."/>
            <person name="Ma J."/>
        </authorList>
    </citation>
    <scope>NUCLEOTIDE SEQUENCE [LARGE SCALE GENOMIC DNA]</scope>
    <source>
        <strain evidence="3">CECT 7806</strain>
    </source>
</reference>
<sequence>MSQACAANRRRPLSRAVTGCEMVVLAPFILLSTMFIVLMLPITILAVPAQLIVNAHTDAYCRFVARLLVFAAINAVVVPAAVAYAFWQ</sequence>
<evidence type="ECO:0000313" key="2">
    <source>
        <dbReference type="EMBL" id="MDN3571565.1"/>
    </source>
</evidence>
<proteinExistence type="predicted"/>
<feature type="transmembrane region" description="Helical" evidence="1">
    <location>
        <begin position="67"/>
        <end position="87"/>
    </location>
</feature>
<accession>A0ABT8AQ45</accession>
<evidence type="ECO:0000256" key="1">
    <source>
        <dbReference type="SAM" id="Phobius"/>
    </source>
</evidence>
<keyword evidence="1" id="KW-0812">Transmembrane</keyword>
<dbReference type="Proteomes" id="UP001244297">
    <property type="component" value="Unassembled WGS sequence"/>
</dbReference>
<gene>
    <name evidence="2" type="ORF">QWZ18_13145</name>
</gene>
<dbReference type="EMBL" id="JAUFPT010000038">
    <property type="protein sequence ID" value="MDN3571565.1"/>
    <property type="molecule type" value="Genomic_DNA"/>
</dbReference>